<dbReference type="eggNOG" id="arCOG00647">
    <property type="taxonomic scope" value="Archaea"/>
</dbReference>
<dbReference type="InParanoid" id="Q2FRR4"/>
<evidence type="ECO:0000256" key="4">
    <source>
        <dbReference type="ARBA" id="ARBA00022679"/>
    </source>
</evidence>
<evidence type="ECO:0000256" key="5">
    <source>
        <dbReference type="ARBA" id="ARBA00022691"/>
    </source>
</evidence>
<dbReference type="EnsemblBacteria" id="ABD42895">
    <property type="protein sequence ID" value="ABD42895"/>
    <property type="gene ID" value="Mhun_3213"/>
</dbReference>
<dbReference type="Gene3D" id="3.30.950.10">
    <property type="entry name" value="Methyltransferase, Cobalt-precorrin-4 Transmethylase, Domain 2"/>
    <property type="match status" value="1"/>
</dbReference>
<organism evidence="7 8">
    <name type="scientific">Methanospirillum hungatei JF-1 (strain ATCC 27890 / DSM 864 / NBRC 100397 / JF-1)</name>
    <dbReference type="NCBI Taxonomy" id="323259"/>
    <lineage>
        <taxon>Archaea</taxon>
        <taxon>Methanobacteriati</taxon>
        <taxon>Methanobacteriota</taxon>
        <taxon>Stenosarchaea group</taxon>
        <taxon>Methanomicrobia</taxon>
        <taxon>Methanomicrobiales</taxon>
        <taxon>Methanospirillaceae</taxon>
        <taxon>Methanospirillum</taxon>
    </lineage>
</organism>
<dbReference type="NCBIfam" id="TIGR01466">
    <property type="entry name" value="cobJ_cbiH"/>
    <property type="match status" value="1"/>
</dbReference>
<evidence type="ECO:0000256" key="2">
    <source>
        <dbReference type="ARBA" id="ARBA00022573"/>
    </source>
</evidence>
<accession>Q2FRR4</accession>
<dbReference type="InterPro" id="IPR014777">
    <property type="entry name" value="4pyrrole_Mease_sub1"/>
</dbReference>
<dbReference type="Pfam" id="PF00590">
    <property type="entry name" value="TP_methylase"/>
    <property type="match status" value="1"/>
</dbReference>
<evidence type="ECO:0000256" key="3">
    <source>
        <dbReference type="ARBA" id="ARBA00022603"/>
    </source>
</evidence>
<dbReference type="InterPro" id="IPR051810">
    <property type="entry name" value="Precorrin_MeTrfase"/>
</dbReference>
<feature type="domain" description="Tetrapyrrole methylase" evidence="6">
    <location>
        <begin position="17"/>
        <end position="221"/>
    </location>
</feature>
<dbReference type="SUPFAM" id="SSF53790">
    <property type="entry name" value="Tetrapyrrole methylase"/>
    <property type="match status" value="1"/>
</dbReference>
<proteinExistence type="predicted"/>
<keyword evidence="5" id="KW-0949">S-adenosyl-L-methionine</keyword>
<dbReference type="Proteomes" id="UP000001941">
    <property type="component" value="Chromosome"/>
</dbReference>
<reference evidence="8" key="1">
    <citation type="journal article" date="2016" name="Stand. Genomic Sci.">
        <title>Complete genome sequence of Methanospirillum hungatei type strain JF1.</title>
        <authorList>
            <person name="Gunsalus R.P."/>
            <person name="Cook L.E."/>
            <person name="Crable B."/>
            <person name="Rohlin L."/>
            <person name="McDonald E."/>
            <person name="Mouttaki H."/>
            <person name="Sieber J.R."/>
            <person name="Poweleit N."/>
            <person name="Zhou H."/>
            <person name="Lapidus A.L."/>
            <person name="Daligault H.E."/>
            <person name="Land M."/>
            <person name="Gilna P."/>
            <person name="Ivanova N."/>
            <person name="Kyrpides N."/>
            <person name="Culley D.E."/>
            <person name="McInerney M.J."/>
        </authorList>
    </citation>
    <scope>NUCLEOTIDE SEQUENCE [LARGE SCALE GENOMIC DNA]</scope>
    <source>
        <strain evidence="8">ATCC 27890 / DSM 864 / NBRC 100397 / JF-1</strain>
    </source>
</reference>
<dbReference type="EMBL" id="CP000254">
    <property type="protein sequence ID" value="ABD42895.1"/>
    <property type="molecule type" value="Genomic_DNA"/>
</dbReference>
<name>Q2FRR4_METHJ</name>
<dbReference type="STRING" id="323259.Mhun_3213"/>
<gene>
    <name evidence="7" type="ordered locus">Mhun_3213</name>
</gene>
<evidence type="ECO:0000256" key="1">
    <source>
        <dbReference type="ARBA" id="ARBA00004953"/>
    </source>
</evidence>
<dbReference type="Gene3D" id="3.40.1010.10">
    <property type="entry name" value="Cobalt-precorrin-4 Transmethylase, Domain 1"/>
    <property type="match status" value="1"/>
</dbReference>
<protein>
    <submittedName>
        <fullName evidence="7">Precorrin-3 methyltransferase</fullName>
        <ecNumber evidence="7">2.1.1.131</ecNumber>
    </submittedName>
</protein>
<sequence>MSPSLSQNNPNTPTGSLAVVGIGPGSPDMLTIAAEKAIKNADIVIGNDFYINQIPHLLTKQKVIKSQMGKEIDRAKQAITLAHTSHVVMVSGGDPGVYGMAGLILEMAERIAPDLKIDIIPGVTAASAGAALLGAPLTNDFAVISLSDLLTPRDVIEKRIRALCTVGIPIVLYNPKSRTRTNLFEDVIDIAREHLAGETPVGIVKDAYRPDETIIVTTLTDVMDVFDSIDMHTVVFIGGEETRMLRRYADARGMFTPRGYHRKYEF</sequence>
<dbReference type="CDD" id="cd11646">
    <property type="entry name" value="Precorrin_3B_C17_MT"/>
    <property type="match status" value="1"/>
</dbReference>
<dbReference type="InterPro" id="IPR000878">
    <property type="entry name" value="4pyrrol_Mease"/>
</dbReference>
<keyword evidence="3 7" id="KW-0489">Methyltransferase</keyword>
<dbReference type="GO" id="GO:0032259">
    <property type="term" value="P:methylation"/>
    <property type="evidence" value="ECO:0007669"/>
    <property type="project" value="UniProtKB-KW"/>
</dbReference>
<evidence type="ECO:0000259" key="6">
    <source>
        <dbReference type="Pfam" id="PF00590"/>
    </source>
</evidence>
<keyword evidence="4 7" id="KW-0808">Transferase</keyword>
<dbReference type="InterPro" id="IPR014776">
    <property type="entry name" value="4pyrrole_Mease_sub2"/>
</dbReference>
<comment type="pathway">
    <text evidence="1">Cofactor biosynthesis; adenosylcobalamin biosynthesis.</text>
</comment>
<dbReference type="PANTHER" id="PTHR47036">
    <property type="entry name" value="COBALT-FACTOR III C(17)-METHYLTRANSFERASE-RELATED"/>
    <property type="match status" value="1"/>
</dbReference>
<evidence type="ECO:0000313" key="8">
    <source>
        <dbReference type="Proteomes" id="UP000001941"/>
    </source>
</evidence>
<evidence type="ECO:0000313" key="7">
    <source>
        <dbReference type="EMBL" id="ABD42895.1"/>
    </source>
</evidence>
<dbReference type="AlphaFoldDB" id="Q2FRR4"/>
<dbReference type="FunCoup" id="Q2FRR4">
    <property type="interactions" value="88"/>
</dbReference>
<dbReference type="InterPro" id="IPR006363">
    <property type="entry name" value="Cbl_synth_CobJ/CibH_dom"/>
</dbReference>
<dbReference type="GO" id="GO:0030789">
    <property type="term" value="F:precorrin-3B C17-methyltransferase activity"/>
    <property type="evidence" value="ECO:0007669"/>
    <property type="project" value="UniProtKB-EC"/>
</dbReference>
<dbReference type="EC" id="2.1.1.131" evidence="7"/>
<dbReference type="OrthoDB" id="35891at2157"/>
<dbReference type="InterPro" id="IPR035996">
    <property type="entry name" value="4pyrrol_Methylase_sf"/>
</dbReference>
<dbReference type="PANTHER" id="PTHR47036:SF1">
    <property type="entry name" value="COBALT-FACTOR III C(17)-METHYLTRANSFERASE-RELATED"/>
    <property type="match status" value="1"/>
</dbReference>
<dbReference type="UniPathway" id="UPA00148"/>
<keyword evidence="2" id="KW-0169">Cobalamin biosynthesis</keyword>
<dbReference type="KEGG" id="mhu:Mhun_3213"/>
<keyword evidence="8" id="KW-1185">Reference proteome</keyword>
<dbReference type="GO" id="GO:0009236">
    <property type="term" value="P:cobalamin biosynthetic process"/>
    <property type="evidence" value="ECO:0007669"/>
    <property type="project" value="UniProtKB-UniPathway"/>
</dbReference>
<dbReference type="HOGENOM" id="CLU_047948_2_0_2"/>